<protein>
    <recommendedName>
        <fullName evidence="3 14">UDP-N-acetylmuramate--L-alanine ligase</fullName>
        <ecNumber evidence="3 14">6.3.2.8</ecNumber>
    </recommendedName>
    <alternativeName>
        <fullName evidence="14">UDP-N-acetylmuramoyl-L-alanine synthetase</fullName>
    </alternativeName>
</protein>
<dbReference type="Proteomes" id="UP000275951">
    <property type="component" value="Chromosome"/>
</dbReference>
<evidence type="ECO:0000256" key="1">
    <source>
        <dbReference type="ARBA" id="ARBA00004496"/>
    </source>
</evidence>
<sequence>MMYHLIGAGGAGMSVVGELLIERGHHVTGSDRQDSGALQRLRKAGAEVFVGHDAAHVDPCATVVVSTAIKPDNPELAVARKRGQEIIHRSQALALAASGKDFVAVAGAHGKTTTSGMLAVAFSSLGRDPSHAIGGQLAGGASGAHLGNGSVFIAEADESDGSFLNYAPRVALVTNVEPDHLDHYGSAQAFQQAFVEFARKIEFGGLLICCADSPGALELARRAREEGIRTWTYGRGSGLDNHASVTDTDGGAQILFRGKPIALELSVPGAHNILNATGALLVGIELGEEPTDMAQALKRFRGTGRRFELRAEVAGRRLIDDYAHHPTEVRATLTAARKETTAGVRVLFQPHLYSRTQMFAKEFAQALTLADSVVVTSVYAAREVPSDGAEATVITELLPEAEYVADRVRAAQRIAELSMPGDIVLTMGAGDVTELVDVVVQAL</sequence>
<keyword evidence="4 14" id="KW-0963">Cytoplasm</keyword>
<evidence type="ECO:0000256" key="4">
    <source>
        <dbReference type="ARBA" id="ARBA00022490"/>
    </source>
</evidence>
<dbReference type="InterPro" id="IPR013221">
    <property type="entry name" value="Mur_ligase_cen"/>
</dbReference>
<keyword evidence="12 14" id="KW-0961">Cell wall biogenesis/degradation</keyword>
<dbReference type="HAMAP" id="MF_00046">
    <property type="entry name" value="MurC"/>
    <property type="match status" value="1"/>
</dbReference>
<dbReference type="GO" id="GO:0008763">
    <property type="term" value="F:UDP-N-acetylmuramate-L-alanine ligase activity"/>
    <property type="evidence" value="ECO:0007669"/>
    <property type="project" value="UniProtKB-UniRule"/>
</dbReference>
<accession>A0A3S9QJE9</accession>
<evidence type="ECO:0000256" key="3">
    <source>
        <dbReference type="ARBA" id="ARBA00012211"/>
    </source>
</evidence>
<comment type="similarity">
    <text evidence="14">Belongs to the MurCDEF family.</text>
</comment>
<dbReference type="GO" id="GO:0008360">
    <property type="term" value="P:regulation of cell shape"/>
    <property type="evidence" value="ECO:0007669"/>
    <property type="project" value="UniProtKB-KW"/>
</dbReference>
<gene>
    <name evidence="14" type="primary">murC</name>
    <name evidence="18" type="ORF">EBQ10_00350</name>
</gene>
<dbReference type="UniPathway" id="UPA00219"/>
<evidence type="ECO:0000256" key="9">
    <source>
        <dbReference type="ARBA" id="ARBA00022960"/>
    </source>
</evidence>
<dbReference type="InterPro" id="IPR004101">
    <property type="entry name" value="Mur_ligase_C"/>
</dbReference>
<dbReference type="GO" id="GO:0051301">
    <property type="term" value="P:cell division"/>
    <property type="evidence" value="ECO:0007669"/>
    <property type="project" value="UniProtKB-KW"/>
</dbReference>
<dbReference type="Pfam" id="PF02875">
    <property type="entry name" value="Mur_ligase_C"/>
    <property type="match status" value="1"/>
</dbReference>
<proteinExistence type="inferred from homology"/>
<evidence type="ECO:0000256" key="5">
    <source>
        <dbReference type="ARBA" id="ARBA00022598"/>
    </source>
</evidence>
<evidence type="ECO:0000256" key="8">
    <source>
        <dbReference type="ARBA" id="ARBA00022840"/>
    </source>
</evidence>
<feature type="domain" description="Mur ligase N-terminal catalytic" evidence="15">
    <location>
        <begin position="3"/>
        <end position="99"/>
    </location>
</feature>
<evidence type="ECO:0000256" key="10">
    <source>
        <dbReference type="ARBA" id="ARBA00022984"/>
    </source>
</evidence>
<dbReference type="PANTHER" id="PTHR43445">
    <property type="entry name" value="UDP-N-ACETYLMURAMATE--L-ALANINE LIGASE-RELATED"/>
    <property type="match status" value="1"/>
</dbReference>
<evidence type="ECO:0000259" key="16">
    <source>
        <dbReference type="Pfam" id="PF02875"/>
    </source>
</evidence>
<dbReference type="InterPro" id="IPR000713">
    <property type="entry name" value="Mur_ligase_N"/>
</dbReference>
<dbReference type="Pfam" id="PF08245">
    <property type="entry name" value="Mur_ligase_M"/>
    <property type="match status" value="1"/>
</dbReference>
<evidence type="ECO:0000256" key="14">
    <source>
        <dbReference type="HAMAP-Rule" id="MF_00046"/>
    </source>
</evidence>
<keyword evidence="5 14" id="KW-0436">Ligase</keyword>
<evidence type="ECO:0000256" key="11">
    <source>
        <dbReference type="ARBA" id="ARBA00023306"/>
    </source>
</evidence>
<dbReference type="PANTHER" id="PTHR43445:SF3">
    <property type="entry name" value="UDP-N-ACETYLMURAMATE--L-ALANINE LIGASE"/>
    <property type="match status" value="1"/>
</dbReference>
<keyword evidence="11 14" id="KW-0131">Cell cycle</keyword>
<dbReference type="GO" id="GO:0005524">
    <property type="term" value="F:ATP binding"/>
    <property type="evidence" value="ECO:0007669"/>
    <property type="project" value="UniProtKB-UniRule"/>
</dbReference>
<name>A0A3S9QJE9_9ACTO</name>
<evidence type="ECO:0000313" key="18">
    <source>
        <dbReference type="EMBL" id="AZR05896.1"/>
    </source>
</evidence>
<dbReference type="EC" id="6.3.2.8" evidence="3 14"/>
<dbReference type="RefSeq" id="WP_126919708.1">
    <property type="nucleotide sequence ID" value="NZ_CP033905.1"/>
</dbReference>
<keyword evidence="10 14" id="KW-0573">Peptidoglycan synthesis</keyword>
<dbReference type="GO" id="GO:0071555">
    <property type="term" value="P:cell wall organization"/>
    <property type="evidence" value="ECO:0007669"/>
    <property type="project" value="UniProtKB-KW"/>
</dbReference>
<dbReference type="GO" id="GO:0005737">
    <property type="term" value="C:cytoplasm"/>
    <property type="evidence" value="ECO:0007669"/>
    <property type="project" value="UniProtKB-SubCell"/>
</dbReference>
<dbReference type="InterPro" id="IPR050061">
    <property type="entry name" value="MurCDEF_pg_biosynth"/>
</dbReference>
<keyword evidence="7 14" id="KW-0547">Nucleotide-binding</keyword>
<evidence type="ECO:0000256" key="6">
    <source>
        <dbReference type="ARBA" id="ARBA00022618"/>
    </source>
</evidence>
<dbReference type="InterPro" id="IPR036615">
    <property type="entry name" value="Mur_ligase_C_dom_sf"/>
</dbReference>
<dbReference type="SUPFAM" id="SSF53623">
    <property type="entry name" value="MurD-like peptide ligases, catalytic domain"/>
    <property type="match status" value="1"/>
</dbReference>
<dbReference type="Gene3D" id="3.40.50.720">
    <property type="entry name" value="NAD(P)-binding Rossmann-like Domain"/>
    <property type="match status" value="1"/>
</dbReference>
<dbReference type="Gene3D" id="3.40.1190.10">
    <property type="entry name" value="Mur-like, catalytic domain"/>
    <property type="match status" value="1"/>
</dbReference>
<comment type="catalytic activity">
    <reaction evidence="13 14">
        <text>UDP-N-acetyl-alpha-D-muramate + L-alanine + ATP = UDP-N-acetyl-alpha-D-muramoyl-L-alanine + ADP + phosphate + H(+)</text>
        <dbReference type="Rhea" id="RHEA:23372"/>
        <dbReference type="ChEBI" id="CHEBI:15378"/>
        <dbReference type="ChEBI" id="CHEBI:30616"/>
        <dbReference type="ChEBI" id="CHEBI:43474"/>
        <dbReference type="ChEBI" id="CHEBI:57972"/>
        <dbReference type="ChEBI" id="CHEBI:70757"/>
        <dbReference type="ChEBI" id="CHEBI:83898"/>
        <dbReference type="ChEBI" id="CHEBI:456216"/>
        <dbReference type="EC" id="6.3.2.8"/>
    </reaction>
</comment>
<dbReference type="InterPro" id="IPR005758">
    <property type="entry name" value="UDP-N-AcMur_Ala_ligase_MurC"/>
</dbReference>
<comment type="subcellular location">
    <subcellularLocation>
        <location evidence="1 14">Cytoplasm</location>
    </subcellularLocation>
</comment>
<dbReference type="Pfam" id="PF01225">
    <property type="entry name" value="Mur_ligase"/>
    <property type="match status" value="1"/>
</dbReference>
<comment type="pathway">
    <text evidence="2 14">Cell wall biogenesis; peptidoglycan biosynthesis.</text>
</comment>
<evidence type="ECO:0000313" key="19">
    <source>
        <dbReference type="Proteomes" id="UP000275951"/>
    </source>
</evidence>
<organism evidence="18 19">
    <name type="scientific">Trueperella pyogenes</name>
    <dbReference type="NCBI Taxonomy" id="1661"/>
    <lineage>
        <taxon>Bacteria</taxon>
        <taxon>Bacillati</taxon>
        <taxon>Actinomycetota</taxon>
        <taxon>Actinomycetes</taxon>
        <taxon>Actinomycetales</taxon>
        <taxon>Actinomycetaceae</taxon>
        <taxon>Trueperella</taxon>
    </lineage>
</organism>
<dbReference type="Gene3D" id="3.90.190.20">
    <property type="entry name" value="Mur ligase, C-terminal domain"/>
    <property type="match status" value="1"/>
</dbReference>
<dbReference type="AlphaFoldDB" id="A0A3S9QJE9"/>
<feature type="domain" description="Mur ligase central" evidence="17">
    <location>
        <begin position="105"/>
        <end position="282"/>
    </location>
</feature>
<keyword evidence="6 14" id="KW-0132">Cell division</keyword>
<reference evidence="18 19" key="1">
    <citation type="submission" date="2018-11" db="EMBL/GenBank/DDBJ databases">
        <title>Multidrug-resistant genes are associated with an 42-kb island TGI1 carrying a complex class 1 integron in a Trueperella pyogenes.</title>
        <authorList>
            <person name="Dong W."/>
        </authorList>
    </citation>
    <scope>NUCLEOTIDE SEQUENCE [LARGE SCALE GENOMIC DNA]</scope>
    <source>
        <strain evidence="18 19">TP4</strain>
    </source>
</reference>
<evidence type="ECO:0000256" key="2">
    <source>
        <dbReference type="ARBA" id="ARBA00004752"/>
    </source>
</evidence>
<comment type="function">
    <text evidence="14">Cell wall formation.</text>
</comment>
<feature type="domain" description="Mur ligase C-terminal" evidence="16">
    <location>
        <begin position="305"/>
        <end position="430"/>
    </location>
</feature>
<keyword evidence="8 14" id="KW-0067">ATP-binding</keyword>
<evidence type="ECO:0000256" key="12">
    <source>
        <dbReference type="ARBA" id="ARBA00023316"/>
    </source>
</evidence>
<dbReference type="SUPFAM" id="SSF51984">
    <property type="entry name" value="MurCD N-terminal domain"/>
    <property type="match status" value="1"/>
</dbReference>
<evidence type="ECO:0000259" key="15">
    <source>
        <dbReference type="Pfam" id="PF01225"/>
    </source>
</evidence>
<dbReference type="GO" id="GO:0009252">
    <property type="term" value="P:peptidoglycan biosynthetic process"/>
    <property type="evidence" value="ECO:0007669"/>
    <property type="project" value="UniProtKB-UniRule"/>
</dbReference>
<dbReference type="NCBIfam" id="TIGR01082">
    <property type="entry name" value="murC"/>
    <property type="match status" value="1"/>
</dbReference>
<keyword evidence="9 14" id="KW-0133">Cell shape</keyword>
<dbReference type="SUPFAM" id="SSF53244">
    <property type="entry name" value="MurD-like peptide ligases, peptide-binding domain"/>
    <property type="match status" value="1"/>
</dbReference>
<feature type="binding site" evidence="14">
    <location>
        <begin position="107"/>
        <end position="113"/>
    </location>
    <ligand>
        <name>ATP</name>
        <dbReference type="ChEBI" id="CHEBI:30616"/>
    </ligand>
</feature>
<evidence type="ECO:0000256" key="7">
    <source>
        <dbReference type="ARBA" id="ARBA00022741"/>
    </source>
</evidence>
<evidence type="ECO:0000259" key="17">
    <source>
        <dbReference type="Pfam" id="PF08245"/>
    </source>
</evidence>
<dbReference type="InterPro" id="IPR036565">
    <property type="entry name" value="Mur-like_cat_sf"/>
</dbReference>
<evidence type="ECO:0000256" key="13">
    <source>
        <dbReference type="ARBA" id="ARBA00047833"/>
    </source>
</evidence>
<dbReference type="EMBL" id="CP033905">
    <property type="protein sequence ID" value="AZR05896.1"/>
    <property type="molecule type" value="Genomic_DNA"/>
</dbReference>